<dbReference type="PANTHER" id="PTHR37950">
    <property type="entry name" value="4-HYDROXYPHENYLACETATE CATABOLISM PROTEIN"/>
    <property type="match status" value="1"/>
</dbReference>
<dbReference type="CDD" id="cd00580">
    <property type="entry name" value="CHMI"/>
    <property type="match status" value="1"/>
</dbReference>
<reference evidence="1" key="2">
    <citation type="submission" date="2023-02" db="EMBL/GenBank/DDBJ databases">
        <title>'Rhodoalgimonas zhirmunskyi' gen. nov., isolated from a red alga.</title>
        <authorList>
            <person name="Nedashkovskaya O.I."/>
            <person name="Otstavnykh N.Y."/>
            <person name="Bystritskaya E.P."/>
            <person name="Balabanova L.A."/>
            <person name="Isaeva M.P."/>
        </authorList>
    </citation>
    <scope>NUCLEOTIDE SEQUENCE</scope>
    <source>
        <strain evidence="1">KCTC 52189</strain>
    </source>
</reference>
<dbReference type="Gene3D" id="3.30.429.10">
    <property type="entry name" value="Macrophage Migration Inhibitory Factor"/>
    <property type="match status" value="1"/>
</dbReference>
<accession>A0AAE4B7S0</accession>
<protein>
    <submittedName>
        <fullName evidence="1">5-carboxymethyl-2-hydroxymuconate Delta-isomerase</fullName>
    </submittedName>
</protein>
<evidence type="ECO:0000313" key="1">
    <source>
        <dbReference type="EMBL" id="MDQ2091836.1"/>
    </source>
</evidence>
<keyword evidence="2" id="KW-1185">Reference proteome</keyword>
<sequence>MPHFSIEYSANLEEMLDMAALCDHIRRAAIDTGVFPMPGIRVRAFKADHVSVADGDPKHAFLDLSIRLRGGRPTEAKTRATREIFEALQSFMAPALAKHSIALSVEMRDIDPELSPKTGTIRDHLKET</sequence>
<proteinExistence type="predicted"/>
<organism evidence="1 2">
    <name type="scientific">Marimonas arenosa</name>
    <dbReference type="NCBI Taxonomy" id="1795305"/>
    <lineage>
        <taxon>Bacteria</taxon>
        <taxon>Pseudomonadati</taxon>
        <taxon>Pseudomonadota</taxon>
        <taxon>Alphaproteobacteria</taxon>
        <taxon>Rhodobacterales</taxon>
        <taxon>Paracoccaceae</taxon>
        <taxon>Marimonas</taxon>
    </lineage>
</organism>
<dbReference type="Pfam" id="PF02962">
    <property type="entry name" value="CHMI"/>
    <property type="match status" value="1"/>
</dbReference>
<dbReference type="Proteomes" id="UP001226762">
    <property type="component" value="Unassembled WGS sequence"/>
</dbReference>
<dbReference type="InterPro" id="IPR014347">
    <property type="entry name" value="Tautomerase/MIF_sf"/>
</dbReference>
<dbReference type="EMBL" id="JANHAX010000006">
    <property type="protein sequence ID" value="MDQ2091836.1"/>
    <property type="molecule type" value="Genomic_DNA"/>
</dbReference>
<comment type="caution">
    <text evidence="1">The sequence shown here is derived from an EMBL/GenBank/DDBJ whole genome shotgun (WGS) entry which is preliminary data.</text>
</comment>
<evidence type="ECO:0000313" key="2">
    <source>
        <dbReference type="Proteomes" id="UP001226762"/>
    </source>
</evidence>
<dbReference type="PANTHER" id="PTHR37950:SF1">
    <property type="entry name" value="4-HYDROXYPHENYLACETATE CATABOLISM PROTEIN"/>
    <property type="match status" value="1"/>
</dbReference>
<dbReference type="InterPro" id="IPR004220">
    <property type="entry name" value="5-COMe_2-OHmuconate_Isoase"/>
</dbReference>
<dbReference type="SUPFAM" id="SSF55331">
    <property type="entry name" value="Tautomerase/MIF"/>
    <property type="match status" value="1"/>
</dbReference>
<dbReference type="AlphaFoldDB" id="A0AAE4B7S0"/>
<dbReference type="RefSeq" id="WP_306737137.1">
    <property type="nucleotide sequence ID" value="NZ_JANHAX010000006.1"/>
</dbReference>
<dbReference type="GO" id="GO:0008704">
    <property type="term" value="F:5-carboxymethyl-2-hydroxymuconate delta-isomerase activity"/>
    <property type="evidence" value="ECO:0007669"/>
    <property type="project" value="InterPro"/>
</dbReference>
<gene>
    <name evidence="1" type="ORF">NO357_18190</name>
</gene>
<name>A0AAE4B7S0_9RHOB</name>
<reference evidence="1" key="1">
    <citation type="submission" date="2022-07" db="EMBL/GenBank/DDBJ databases">
        <authorList>
            <person name="Otstavnykh N."/>
            <person name="Isaeva M."/>
            <person name="Bystritskaya E."/>
        </authorList>
    </citation>
    <scope>NUCLEOTIDE SEQUENCE</scope>
    <source>
        <strain evidence="1">KCTC 52189</strain>
    </source>
</reference>